<sequence>YLIIVLNAPLEHHNKKLMMEQKEKYMVVSAVLGIVSMLIAFILNIIGVVIRYGKYSFLCRISLYINTMLLIIGLLLLLGVRKEGRFHEEDS</sequence>
<protein>
    <submittedName>
        <fullName evidence="2">Uncharacterized protein</fullName>
    </submittedName>
</protein>
<dbReference type="AlphaFoldDB" id="A0A413YMX9"/>
<keyword evidence="1" id="KW-0812">Transmembrane</keyword>
<dbReference type="RefSeq" id="WP_181990528.1">
    <property type="nucleotide sequence ID" value="NZ_QSBA01000032.1"/>
</dbReference>
<organism evidence="2 5">
    <name type="scientific">Lachnospira eligens</name>
    <dbReference type="NCBI Taxonomy" id="39485"/>
    <lineage>
        <taxon>Bacteria</taxon>
        <taxon>Bacillati</taxon>
        <taxon>Bacillota</taxon>
        <taxon>Clostridia</taxon>
        <taxon>Lachnospirales</taxon>
        <taxon>Lachnospiraceae</taxon>
        <taxon>Lachnospira</taxon>
    </lineage>
</organism>
<feature type="transmembrane region" description="Helical" evidence="1">
    <location>
        <begin position="25"/>
        <end position="49"/>
    </location>
</feature>
<evidence type="ECO:0000313" key="5">
    <source>
        <dbReference type="Proteomes" id="UP000285844"/>
    </source>
</evidence>
<dbReference type="EMBL" id="QSIS01000033">
    <property type="protein sequence ID" value="RHD04012.1"/>
    <property type="molecule type" value="Genomic_DNA"/>
</dbReference>
<dbReference type="Proteomes" id="UP000285844">
    <property type="component" value="Unassembled WGS sequence"/>
</dbReference>
<reference evidence="4 5" key="1">
    <citation type="submission" date="2018-08" db="EMBL/GenBank/DDBJ databases">
        <title>A genome reference for cultivated species of the human gut microbiota.</title>
        <authorList>
            <person name="Zou Y."/>
            <person name="Xue W."/>
            <person name="Luo G."/>
        </authorList>
    </citation>
    <scope>NUCLEOTIDE SEQUENCE [LARGE SCALE GENOMIC DNA]</scope>
    <source>
        <strain evidence="3 4">AM32-2AC</strain>
        <strain evidence="2 5">AM37-3BH</strain>
    </source>
</reference>
<name>A0A413YMX9_9FIRM</name>
<feature type="non-terminal residue" evidence="2">
    <location>
        <position position="1"/>
    </location>
</feature>
<keyword evidence="1" id="KW-0472">Membrane</keyword>
<dbReference type="EMBL" id="QSHM01000036">
    <property type="protein sequence ID" value="RHC10463.1"/>
    <property type="molecule type" value="Genomic_DNA"/>
</dbReference>
<evidence type="ECO:0000313" key="3">
    <source>
        <dbReference type="EMBL" id="RHD04012.1"/>
    </source>
</evidence>
<gene>
    <name evidence="3" type="ORF">DW811_14495</name>
    <name evidence="2" type="ORF">DW858_14945</name>
</gene>
<dbReference type="Proteomes" id="UP000284794">
    <property type="component" value="Unassembled WGS sequence"/>
</dbReference>
<comment type="caution">
    <text evidence="2">The sequence shown here is derived from an EMBL/GenBank/DDBJ whole genome shotgun (WGS) entry which is preliminary data.</text>
</comment>
<feature type="transmembrane region" description="Helical" evidence="1">
    <location>
        <begin position="61"/>
        <end position="80"/>
    </location>
</feature>
<keyword evidence="1" id="KW-1133">Transmembrane helix</keyword>
<evidence type="ECO:0000313" key="4">
    <source>
        <dbReference type="Proteomes" id="UP000284794"/>
    </source>
</evidence>
<evidence type="ECO:0000313" key="2">
    <source>
        <dbReference type="EMBL" id="RHC10463.1"/>
    </source>
</evidence>
<evidence type="ECO:0000256" key="1">
    <source>
        <dbReference type="SAM" id="Phobius"/>
    </source>
</evidence>
<accession>A0A413YMX9</accession>
<proteinExistence type="predicted"/>